<dbReference type="Proteomes" id="UP000695562">
    <property type="component" value="Unassembled WGS sequence"/>
</dbReference>
<feature type="domain" description="ComC supersandwich" evidence="1">
    <location>
        <begin position="1051"/>
        <end position="1254"/>
    </location>
</feature>
<feature type="domain" description="DUF7034" evidence="2">
    <location>
        <begin position="755"/>
        <end position="869"/>
    </location>
</feature>
<keyword evidence="5" id="KW-1185">Reference proteome</keyword>
<sequence>MSWKIGEEPYADPVSRACTLVFMLTVEKDISASSIDGCSLSTTPSSSGGFCTIMSSEYNNTHFFAMITASVPALGSVYHQLDIQLSFGGLASESYTLGTTVGSLLTYFCEETPLSTLLFTKASDPKVLYSSNGVNNMQFTSYLDINTNVFKRPLVGLKPFTNNIQTEISPISLSKVFVKVTFSDSSSTPFTSQINIGLTLSNSISIPNPFFDLDYPSVTFQEFSPTQFEIPPFYGYHIKVLSDSVHNVIPPVNFLLIPLEGQDIHNMTYYFKNQQTSFQPKVLTNNAISTFWNVLPQSPPSSLYLDSLQQMELFTFKFNTPAKFSLSQSQNVGDTFYPSYPFGLVSYGTNTRNYDLSFAIRAEQKILDLFISAPGGNVFRFNANAPLDTVPPQFSSFNVLVLNHTHSVLRVGATDDMSGVNYIYIKTFLRDIYLNRNNLVSGSETDGIYEIIVPFKKSFLVNQAYILDITGNKREVTPLSLSLNYGLAYQPFGSALKLDSFSFNKLVVDVSNGPVDVIAYANITQTFAEREQQNSIVLNLFFNPLLDNPVVLGTYNDSLQLYQFPFTVQAKLIPGAVQYSVTLNQGYQFLSDYLFGIFDTVAQLMIKNTNDVDMMFPLVTKVQPSSFVPAPLLNTSGTPILLVTLSWDFEFYDPNGVKKVVIGISSERDVQGRNFTHDCQGKTLCQKTIDYQLDSNYCVKMNYYVQYVYTEDMLGNKGETVRYSNIGIHPFLKFDKSTIDFQEPTCPPAREENPPTIKDVQITGSSPTNSYDNVDVVFTIQDDDAGVSLAHTPVCYFHAYENKFIESVANVTKINSEKSVTYTCYFIISEFSPVFYLSIYGISDNLFNFIGFSTNNLAVSGFLYSYSLKTQRDYFIYIESTSSLEISTDELYLYGNFIFSSFPKVEIQTDIEKLTLTPNIATGRVLLLHNIDIKPSLQYNITVTNNGQKSNTVTVKGKLPPVTNTPIITPPVTISPTQTPTATCSSDCGSSLGYGACSRGTCVCNPPRSGLDCKSLITSPIITPNVDTPSVNLTLPSDGGQSESKSPTFTSFIAVVSIGEFNLNNELVSNHLFNYDKWQHIKEGSSKTDQFETIQYKYTINNELNTTITSTMYVFSQACNITFGNQELFMNPNTIKFTFNITQYPFALSTNTLQLVMTATLESSQSVSCSYKEFIDDSSNSQYLQIQIQDRSLFGRFIKFGMIDGRESTISNTQLDDNYGGSSLSKSKSDQSFIGLNIPYYTKYALLDPDFSVLIDSVSANDRENSICTFESKKKLTTAQIYVKVGPKIEKTRSEINAKED</sequence>
<evidence type="ECO:0000259" key="1">
    <source>
        <dbReference type="Pfam" id="PF22933"/>
    </source>
</evidence>
<protein>
    <recommendedName>
        <fullName evidence="6">EGF-like domain-containing protein</fullName>
    </recommendedName>
</protein>
<feature type="domain" description="DUF7743" evidence="3">
    <location>
        <begin position="387"/>
        <end position="490"/>
    </location>
</feature>
<dbReference type="InterPro" id="IPR056645">
    <property type="entry name" value="DUF7743"/>
</dbReference>
<accession>A0A8J4Q1P2</accession>
<dbReference type="InterPro" id="IPR055462">
    <property type="entry name" value="DUF7034"/>
</dbReference>
<evidence type="ECO:0008006" key="6">
    <source>
        <dbReference type="Google" id="ProtNLM"/>
    </source>
</evidence>
<dbReference type="PANTHER" id="PTHR31378">
    <property type="entry name" value="EGF-LIKE DOMAIN-CONTAINING PROTEIN-RELATED-RELATED"/>
    <property type="match status" value="1"/>
</dbReference>
<dbReference type="PANTHER" id="PTHR31378:SF17">
    <property type="match status" value="1"/>
</dbReference>
<evidence type="ECO:0000259" key="3">
    <source>
        <dbReference type="Pfam" id="PF24893"/>
    </source>
</evidence>
<organism evidence="4 5">
    <name type="scientific">Polysphondylium violaceum</name>
    <dbReference type="NCBI Taxonomy" id="133409"/>
    <lineage>
        <taxon>Eukaryota</taxon>
        <taxon>Amoebozoa</taxon>
        <taxon>Evosea</taxon>
        <taxon>Eumycetozoa</taxon>
        <taxon>Dictyostelia</taxon>
        <taxon>Dictyosteliales</taxon>
        <taxon>Dictyosteliaceae</taxon>
        <taxon>Polysphondylium</taxon>
    </lineage>
</organism>
<evidence type="ECO:0000313" key="4">
    <source>
        <dbReference type="EMBL" id="KAF2078323.1"/>
    </source>
</evidence>
<dbReference type="InterPro" id="IPR054484">
    <property type="entry name" value="ComC_SSD"/>
</dbReference>
<reference evidence="4" key="1">
    <citation type="submission" date="2020-01" db="EMBL/GenBank/DDBJ databases">
        <title>Development of genomics and gene disruption for Polysphondylium violaceum indicates a role for the polyketide synthase stlB in stalk morphogenesis.</title>
        <authorList>
            <person name="Narita B."/>
            <person name="Kawabe Y."/>
            <person name="Kin K."/>
            <person name="Saito T."/>
            <person name="Gibbs R."/>
            <person name="Kuspa A."/>
            <person name="Muzny D."/>
            <person name="Queller D."/>
            <person name="Richards S."/>
            <person name="Strassman J."/>
            <person name="Sucgang R."/>
            <person name="Worley K."/>
            <person name="Schaap P."/>
        </authorList>
    </citation>
    <scope>NUCLEOTIDE SEQUENCE</scope>
    <source>
        <strain evidence="4">QSvi11</strain>
    </source>
</reference>
<gene>
    <name evidence="4" type="ORF">CYY_000415</name>
</gene>
<evidence type="ECO:0000313" key="5">
    <source>
        <dbReference type="Proteomes" id="UP000695562"/>
    </source>
</evidence>
<name>A0A8J4Q1P2_9MYCE</name>
<dbReference type="Pfam" id="PF23033">
    <property type="entry name" value="DUF7034"/>
    <property type="match status" value="1"/>
</dbReference>
<dbReference type="Pfam" id="PF24893">
    <property type="entry name" value="DUF7743"/>
    <property type="match status" value="1"/>
</dbReference>
<evidence type="ECO:0000259" key="2">
    <source>
        <dbReference type="Pfam" id="PF23033"/>
    </source>
</evidence>
<dbReference type="EMBL" id="AJWJ01000007">
    <property type="protein sequence ID" value="KAF2078323.1"/>
    <property type="molecule type" value="Genomic_DNA"/>
</dbReference>
<proteinExistence type="predicted"/>
<comment type="caution">
    <text evidence="4">The sequence shown here is derived from an EMBL/GenBank/DDBJ whole genome shotgun (WGS) entry which is preliminary data.</text>
</comment>
<dbReference type="Pfam" id="PF22933">
    <property type="entry name" value="ComC_SSD"/>
    <property type="match status" value="1"/>
</dbReference>